<dbReference type="NCBIfam" id="TIGR01622">
    <property type="entry name" value="SF-CC1"/>
    <property type="match status" value="1"/>
</dbReference>
<accession>A0ABQ7JQZ9</accession>
<dbReference type="SUPFAM" id="SSF54928">
    <property type="entry name" value="RNA-binding domain, RBD"/>
    <property type="match status" value="3"/>
</dbReference>
<evidence type="ECO:0000313" key="7">
    <source>
        <dbReference type="EMBL" id="KAG0283209.1"/>
    </source>
</evidence>
<evidence type="ECO:0000259" key="6">
    <source>
        <dbReference type="PROSITE" id="PS50102"/>
    </source>
</evidence>
<evidence type="ECO:0000256" key="2">
    <source>
        <dbReference type="ARBA" id="ARBA00022737"/>
    </source>
</evidence>
<dbReference type="InterPro" id="IPR012677">
    <property type="entry name" value="Nucleotide-bd_a/b_plait_sf"/>
</dbReference>
<dbReference type="PANTHER" id="PTHR48036">
    <property type="entry name" value="SPLICING FACTOR (PAD-1), PUTATIVE (AFU_ORTHOLOGUE AFUA_1G15810)-RELATED"/>
    <property type="match status" value="1"/>
</dbReference>
<reference evidence="7 8" key="1">
    <citation type="journal article" date="2020" name="Fungal Divers.">
        <title>Resolving the Mortierellaceae phylogeny through synthesis of multi-gene phylogenetics and phylogenomics.</title>
        <authorList>
            <person name="Vandepol N."/>
            <person name="Liber J."/>
            <person name="Desiro A."/>
            <person name="Na H."/>
            <person name="Kennedy M."/>
            <person name="Barry K."/>
            <person name="Grigoriev I.V."/>
            <person name="Miller A.N."/>
            <person name="O'Donnell K."/>
            <person name="Stajich J.E."/>
            <person name="Bonito G."/>
        </authorList>
    </citation>
    <scope>NUCLEOTIDE SEQUENCE [LARGE SCALE GENOMIC DNA]</scope>
    <source>
        <strain evidence="7 8">AD045</strain>
    </source>
</reference>
<dbReference type="Pfam" id="PF00076">
    <property type="entry name" value="RRM_1"/>
    <property type="match status" value="2"/>
</dbReference>
<name>A0ABQ7JQZ9_9FUNG</name>
<feature type="compositionally biased region" description="Basic and acidic residues" evidence="5">
    <location>
        <begin position="26"/>
        <end position="39"/>
    </location>
</feature>
<feature type="compositionally biased region" description="Basic and acidic residues" evidence="5">
    <location>
        <begin position="88"/>
        <end position="140"/>
    </location>
</feature>
<dbReference type="CDD" id="cd12284">
    <property type="entry name" value="RRM2_RBM23_RBM39"/>
    <property type="match status" value="1"/>
</dbReference>
<sequence>MDYETTDPIDTPFPPQELQRSSMEVEPTRRDSKSRERLPSVDPFRGSRSPRSHEQPYSGSRERGYSKERDERSGSRRRHRSRSRSPRHSRDQRSYGEYRDQRDHRDHRDRDYRDYRDSRGNHSDRYDRDRRRSRSRERSSRRSRSPRGYGGGYYRRRRSPSPPADEATCDRRTVFVMQLSARLRSSELETFFSQAGKVRAARIIEDRNTGRSKGVGYVEFYDEDSVMKAIALTGQKLLGIPVIAKHTESEKNRLALQAASQAQDAVAEVAPQTPPVDLSQHRLYVGSVNFDLTEDDLKQVLEPFGPIEFIKLHRDAETGKSKGFAFVQYKEAEHAKQAMERMNGYVLANRTIKVGLVTEKGTTQSNQTTTGVTNNGYQYNNGQINNTISMDDSDTAGYAMTSQSRAELMQKLARGDSSMGGAAPPTAVAPTLVPSFVQLPVVMPSRAVLLKNMFTEEDKTEPEWAQELEEDVKEEAEKSGPVVHIHVQQDTLGDIFLKFDSVQSATNAVQTLGGRFFADIRRLKATSIDVTTD</sequence>
<dbReference type="InterPro" id="IPR029123">
    <property type="entry name" value="RBM39_linker"/>
</dbReference>
<protein>
    <recommendedName>
        <fullName evidence="6">RRM domain-containing protein</fullName>
    </recommendedName>
</protein>
<comment type="caution">
    <text evidence="7">The sequence shown here is derived from an EMBL/GenBank/DDBJ whole genome shotgun (WGS) entry which is preliminary data.</text>
</comment>
<feature type="domain" description="RRM" evidence="6">
    <location>
        <begin position="446"/>
        <end position="530"/>
    </location>
</feature>
<feature type="domain" description="RRM" evidence="6">
    <location>
        <begin position="172"/>
        <end position="249"/>
    </location>
</feature>
<keyword evidence="3 4" id="KW-0694">RNA-binding</keyword>
<dbReference type="PROSITE" id="PS50102">
    <property type="entry name" value="RRM"/>
    <property type="match status" value="3"/>
</dbReference>
<evidence type="ECO:0000256" key="4">
    <source>
        <dbReference type="PROSITE-ProRule" id="PRU00176"/>
    </source>
</evidence>
<dbReference type="Proteomes" id="UP001194696">
    <property type="component" value="Unassembled WGS sequence"/>
</dbReference>
<feature type="domain" description="RRM" evidence="6">
    <location>
        <begin position="281"/>
        <end position="359"/>
    </location>
</feature>
<evidence type="ECO:0000256" key="1">
    <source>
        <dbReference type="ARBA" id="ARBA00022553"/>
    </source>
</evidence>
<dbReference type="EMBL" id="JAAAIM010000938">
    <property type="protein sequence ID" value="KAG0283209.1"/>
    <property type="molecule type" value="Genomic_DNA"/>
</dbReference>
<evidence type="ECO:0000256" key="3">
    <source>
        <dbReference type="ARBA" id="ARBA00022884"/>
    </source>
</evidence>
<feature type="compositionally biased region" description="Basic and acidic residues" evidence="5">
    <location>
        <begin position="60"/>
        <end position="74"/>
    </location>
</feature>
<dbReference type="InterPro" id="IPR006509">
    <property type="entry name" value="RBM39_SF"/>
</dbReference>
<dbReference type="InterPro" id="IPR035979">
    <property type="entry name" value="RBD_domain_sf"/>
</dbReference>
<proteinExistence type="predicted"/>
<evidence type="ECO:0000313" key="8">
    <source>
        <dbReference type="Proteomes" id="UP001194696"/>
    </source>
</evidence>
<dbReference type="SMART" id="SM00360">
    <property type="entry name" value="RRM"/>
    <property type="match status" value="3"/>
</dbReference>
<evidence type="ECO:0000256" key="5">
    <source>
        <dbReference type="SAM" id="MobiDB-lite"/>
    </source>
</evidence>
<dbReference type="InterPro" id="IPR000504">
    <property type="entry name" value="RRM_dom"/>
</dbReference>
<dbReference type="CDD" id="cd12285">
    <property type="entry name" value="RRM3_RBM39_like"/>
    <property type="match status" value="1"/>
</dbReference>
<keyword evidence="1" id="KW-0597">Phosphoprotein</keyword>
<feature type="compositionally biased region" description="Basic residues" evidence="5">
    <location>
        <begin position="75"/>
        <end position="87"/>
    </location>
</feature>
<dbReference type="Gene3D" id="3.30.70.330">
    <property type="match status" value="3"/>
</dbReference>
<keyword evidence="2" id="KW-0677">Repeat</keyword>
<keyword evidence="8" id="KW-1185">Reference proteome</keyword>
<gene>
    <name evidence="7" type="ORF">BGZ96_012423</name>
</gene>
<feature type="non-terminal residue" evidence="7">
    <location>
        <position position="533"/>
    </location>
</feature>
<organism evidence="7 8">
    <name type="scientific">Linnemannia gamsii</name>
    <dbReference type="NCBI Taxonomy" id="64522"/>
    <lineage>
        <taxon>Eukaryota</taxon>
        <taxon>Fungi</taxon>
        <taxon>Fungi incertae sedis</taxon>
        <taxon>Mucoromycota</taxon>
        <taxon>Mortierellomycotina</taxon>
        <taxon>Mortierellomycetes</taxon>
        <taxon>Mortierellales</taxon>
        <taxon>Mortierellaceae</taxon>
        <taxon>Linnemannia</taxon>
    </lineage>
</organism>
<dbReference type="CDD" id="cd12283">
    <property type="entry name" value="RRM1_RBM39_like"/>
    <property type="match status" value="1"/>
</dbReference>
<feature type="region of interest" description="Disordered" evidence="5">
    <location>
        <begin position="1"/>
        <end position="169"/>
    </location>
</feature>
<dbReference type="Pfam" id="PF15519">
    <property type="entry name" value="RBM39linker"/>
    <property type="match status" value="1"/>
</dbReference>